<evidence type="ECO:0000259" key="2">
    <source>
        <dbReference type="Pfam" id="PF26613"/>
    </source>
</evidence>
<protein>
    <recommendedName>
        <fullName evidence="2">DUF8193 domain-containing protein</fullName>
    </recommendedName>
</protein>
<dbReference type="InterPro" id="IPR058506">
    <property type="entry name" value="DUF8193"/>
</dbReference>
<organism evidence="3 4">
    <name type="scientific">Caproicibacter fermentans</name>
    <dbReference type="NCBI Taxonomy" id="2576756"/>
    <lineage>
        <taxon>Bacteria</taxon>
        <taxon>Bacillati</taxon>
        <taxon>Bacillota</taxon>
        <taxon>Clostridia</taxon>
        <taxon>Eubacteriales</taxon>
        <taxon>Acutalibacteraceae</taxon>
        <taxon>Caproicibacter</taxon>
    </lineage>
</organism>
<evidence type="ECO:0000313" key="4">
    <source>
        <dbReference type="Proteomes" id="UP000469440"/>
    </source>
</evidence>
<gene>
    <name evidence="3" type="ORF">CAFE_00030</name>
</gene>
<reference evidence="3 4" key="1">
    <citation type="submission" date="2019-09" db="EMBL/GenBank/DDBJ databases">
        <title>Genome sequence of Clostridium sp. EA1.</title>
        <authorList>
            <person name="Poehlein A."/>
            <person name="Bengelsdorf F.R."/>
            <person name="Daniel R."/>
        </authorList>
    </citation>
    <scope>NUCLEOTIDE SEQUENCE [LARGE SCALE GENOMIC DNA]</scope>
    <source>
        <strain evidence="3 4">EA1</strain>
    </source>
</reference>
<proteinExistence type="predicted"/>
<feature type="chain" id="PRO_5026781396" description="DUF8193 domain-containing protein" evidence="1">
    <location>
        <begin position="26"/>
        <end position="103"/>
    </location>
</feature>
<feature type="signal peptide" evidence="1">
    <location>
        <begin position="1"/>
        <end position="25"/>
    </location>
</feature>
<evidence type="ECO:0000313" key="3">
    <source>
        <dbReference type="EMBL" id="MVB09355.1"/>
    </source>
</evidence>
<comment type="caution">
    <text evidence="3">The sequence shown here is derived from an EMBL/GenBank/DDBJ whole genome shotgun (WGS) entry which is preliminary data.</text>
</comment>
<evidence type="ECO:0000256" key="1">
    <source>
        <dbReference type="SAM" id="SignalP"/>
    </source>
</evidence>
<dbReference type="Pfam" id="PF26613">
    <property type="entry name" value="DUF8193"/>
    <property type="match status" value="1"/>
</dbReference>
<name>A0A6N8HUU9_9FIRM</name>
<dbReference type="AlphaFoldDB" id="A0A6N8HUU9"/>
<keyword evidence="1" id="KW-0732">Signal</keyword>
<dbReference type="Proteomes" id="UP000469440">
    <property type="component" value="Unassembled WGS sequence"/>
</dbReference>
<feature type="domain" description="DUF8193" evidence="2">
    <location>
        <begin position="27"/>
        <end position="101"/>
    </location>
</feature>
<accession>A0A6N8HUU9</accession>
<sequence length="103" mass="10575">MKRIYSVLLVLALLCSSLCAVPAYAVGDGNIDGGGGGMGDGTSTNSWTPGNEGVRVTVVRASDHAVATTPIDLSNKKPTNIRLHFGKVSKLSYSSVPSLNPSG</sequence>
<keyword evidence="4" id="KW-1185">Reference proteome</keyword>
<dbReference type="EMBL" id="VWXL01000001">
    <property type="protein sequence ID" value="MVB09355.1"/>
    <property type="molecule type" value="Genomic_DNA"/>
</dbReference>